<dbReference type="FunCoup" id="E2BSB7">
    <property type="interactions" value="64"/>
</dbReference>
<keyword evidence="6 10" id="KW-1133">Transmembrane helix</keyword>
<evidence type="ECO:0000256" key="5">
    <source>
        <dbReference type="ARBA" id="ARBA00022725"/>
    </source>
</evidence>
<protein>
    <submittedName>
        <fullName evidence="11">Odorant receptor 47a</fullName>
    </submittedName>
</protein>
<feature type="transmembrane region" description="Helical" evidence="10">
    <location>
        <begin position="201"/>
        <end position="221"/>
    </location>
</feature>
<dbReference type="GO" id="GO:0005549">
    <property type="term" value="F:odorant binding"/>
    <property type="evidence" value="ECO:0007669"/>
    <property type="project" value="InterPro"/>
</dbReference>
<evidence type="ECO:0000313" key="11">
    <source>
        <dbReference type="EMBL" id="EFN81411.1"/>
    </source>
</evidence>
<dbReference type="InterPro" id="IPR004117">
    <property type="entry name" value="7tm6_olfct_rcpt"/>
</dbReference>
<dbReference type="GO" id="GO:0007165">
    <property type="term" value="P:signal transduction"/>
    <property type="evidence" value="ECO:0007669"/>
    <property type="project" value="UniProtKB-KW"/>
</dbReference>
<keyword evidence="7 10" id="KW-0472">Membrane</keyword>
<feature type="transmembrane region" description="Helical" evidence="10">
    <location>
        <begin position="161"/>
        <end position="189"/>
    </location>
</feature>
<name>E2BSB7_HARSA</name>
<feature type="transmembrane region" description="Helical" evidence="10">
    <location>
        <begin position="79"/>
        <end position="102"/>
    </location>
</feature>
<gene>
    <name evidence="11" type="ORF">EAI_08900</name>
</gene>
<evidence type="ECO:0000313" key="12">
    <source>
        <dbReference type="Proteomes" id="UP000008237"/>
    </source>
</evidence>
<evidence type="ECO:0000256" key="1">
    <source>
        <dbReference type="ARBA" id="ARBA00004651"/>
    </source>
</evidence>
<evidence type="ECO:0000256" key="10">
    <source>
        <dbReference type="SAM" id="Phobius"/>
    </source>
</evidence>
<dbReference type="Pfam" id="PF02949">
    <property type="entry name" value="7tm_6"/>
    <property type="match status" value="1"/>
</dbReference>
<dbReference type="OrthoDB" id="6765072at2759"/>
<dbReference type="GO" id="GO:0004984">
    <property type="term" value="F:olfactory receptor activity"/>
    <property type="evidence" value="ECO:0007669"/>
    <property type="project" value="InterPro"/>
</dbReference>
<keyword evidence="9" id="KW-0807">Transducer</keyword>
<evidence type="ECO:0000256" key="8">
    <source>
        <dbReference type="ARBA" id="ARBA00023170"/>
    </source>
</evidence>
<dbReference type="Proteomes" id="UP000008237">
    <property type="component" value="Unassembled WGS sequence"/>
</dbReference>
<evidence type="ECO:0000256" key="4">
    <source>
        <dbReference type="ARBA" id="ARBA00022692"/>
    </source>
</evidence>
<dbReference type="GO" id="GO:0005886">
    <property type="term" value="C:plasma membrane"/>
    <property type="evidence" value="ECO:0007669"/>
    <property type="project" value="UniProtKB-SubCell"/>
</dbReference>
<keyword evidence="12" id="KW-1185">Reference proteome</keyword>
<sequence>MWKTMSTNWELGCTSAIDSGGKMHVLRHLPNFIVAFNSVSVIMTSANTLSNAIHYDEASDTARSYILMMHLSFEINKQSVYLVVIFLQFFYLLIVSAGAATINSVLVTLMLYLSGQIDVICRCLTHMPQGEHVRITDVTVVKEIIRKHESVITFSEHIESLYTYIALVLLLLNTLITCGLGFILVTSVGSPIFAKMIMKNIMFYCVINIESFVFCFAGEYISSKSRKIGEAAYNSPWYQSKFHGRTILFMIMRSQHQLTITMGKFMNLSLELFSTITKASASYMSVLLAMY</sequence>
<comment type="subcellular location">
    <subcellularLocation>
        <location evidence="1">Cell membrane</location>
        <topology evidence="1">Multi-pass membrane protein</topology>
    </subcellularLocation>
</comment>
<evidence type="ECO:0000256" key="3">
    <source>
        <dbReference type="ARBA" id="ARBA00022606"/>
    </source>
</evidence>
<dbReference type="OMA" id="YCVINIE"/>
<accession>E2BSB7</accession>
<keyword evidence="8 11" id="KW-0675">Receptor</keyword>
<evidence type="ECO:0000256" key="2">
    <source>
        <dbReference type="ARBA" id="ARBA00022475"/>
    </source>
</evidence>
<keyword evidence="2" id="KW-1003">Cell membrane</keyword>
<dbReference type="InParanoid" id="E2BSB7"/>
<organism evidence="12">
    <name type="scientific">Harpegnathos saltator</name>
    <name type="common">Jerdon's jumping ant</name>
    <dbReference type="NCBI Taxonomy" id="610380"/>
    <lineage>
        <taxon>Eukaryota</taxon>
        <taxon>Metazoa</taxon>
        <taxon>Ecdysozoa</taxon>
        <taxon>Arthropoda</taxon>
        <taxon>Hexapoda</taxon>
        <taxon>Insecta</taxon>
        <taxon>Pterygota</taxon>
        <taxon>Neoptera</taxon>
        <taxon>Endopterygota</taxon>
        <taxon>Hymenoptera</taxon>
        <taxon>Apocrita</taxon>
        <taxon>Aculeata</taxon>
        <taxon>Formicoidea</taxon>
        <taxon>Formicidae</taxon>
        <taxon>Ponerinae</taxon>
        <taxon>Ponerini</taxon>
        <taxon>Harpegnathos</taxon>
    </lineage>
</organism>
<dbReference type="EMBL" id="GL450168">
    <property type="protein sequence ID" value="EFN81411.1"/>
    <property type="molecule type" value="Genomic_DNA"/>
</dbReference>
<evidence type="ECO:0000256" key="7">
    <source>
        <dbReference type="ARBA" id="ARBA00023136"/>
    </source>
</evidence>
<keyword evidence="4 10" id="KW-0812">Transmembrane</keyword>
<dbReference type="PANTHER" id="PTHR21137">
    <property type="entry name" value="ODORANT RECEPTOR"/>
    <property type="match status" value="1"/>
</dbReference>
<evidence type="ECO:0000256" key="6">
    <source>
        <dbReference type="ARBA" id="ARBA00022989"/>
    </source>
</evidence>
<dbReference type="PANTHER" id="PTHR21137:SF35">
    <property type="entry name" value="ODORANT RECEPTOR 19A-RELATED"/>
    <property type="match status" value="1"/>
</dbReference>
<dbReference type="AlphaFoldDB" id="E2BSB7"/>
<keyword evidence="3" id="KW-0716">Sensory transduction</keyword>
<evidence type="ECO:0000256" key="9">
    <source>
        <dbReference type="ARBA" id="ARBA00023224"/>
    </source>
</evidence>
<proteinExistence type="predicted"/>
<reference evidence="11 12" key="1">
    <citation type="journal article" date="2010" name="Science">
        <title>Genomic comparison of the ants Camponotus floridanus and Harpegnathos saltator.</title>
        <authorList>
            <person name="Bonasio R."/>
            <person name="Zhang G."/>
            <person name="Ye C."/>
            <person name="Mutti N.S."/>
            <person name="Fang X."/>
            <person name="Qin N."/>
            <person name="Donahue G."/>
            <person name="Yang P."/>
            <person name="Li Q."/>
            <person name="Li C."/>
            <person name="Zhang P."/>
            <person name="Huang Z."/>
            <person name="Berger S.L."/>
            <person name="Reinberg D."/>
            <person name="Wang J."/>
            <person name="Liebig J."/>
        </authorList>
    </citation>
    <scope>NUCLEOTIDE SEQUENCE [LARGE SCALE GENOMIC DNA]</scope>
    <source>
        <strain evidence="11 12">R22 G/1</strain>
    </source>
</reference>
<keyword evidence="5" id="KW-0552">Olfaction</keyword>